<sequence length="640" mass="68925">MPRSARIQSLARAFVAGTYLGSDGICRECGNPYNTGTACKTLAPMCSDNLNHYRKCFECQPLYWLDSDGQCHPCSNPNNTPDRCAVLSATQCSDGQNHYVECEACQPLFWPDQYGQCMPCTTPNNANCKDAAALLTTCTDDMNHSQQCSECKPGYYLAGNKQCYRCSQSYAGNCLDSAGTCYNDMNHEEQCKADMCKPNAVMNYQSLCKLCYSQPNCALSAWECLGDGSRYLKCATSNPSFYVEKATGVVRKCTAQDSCSANDESKACVTPAADKLYCAATNNAAKYVTQGVVNTCKPQPFCADGASEATCVAAEVWLGVQRCTSCQPGYKLNAGTGVCGCPPTAAGEPQWLDDWPPGNPEVCRPVGDAAAGLVGRVVCWLVAGLSAAAAARAYRAIAMAGSGAACAVVRLPAAALPAGPAGRETLPPALYAHSSMRLSWRSCGKLHMRCCTNPYNTPAAADPADLLLECTPMNHYRKARACRPTYWLDGSDGQCHSCSNPNNVDAACAELTTQCTAMNHYRVCALGKCRALYYMDQYQQCMRCDASYSTEAMGCAKPSTTECVGYNKAIACDECLPGFYRDSGLCSPCAITYNDRCADGYLMPSCVEYSRDVNRPRQCSKCNAGWQLDSNSLCTIMQST</sequence>
<reference evidence="1" key="1">
    <citation type="journal article" date="2020" name="bioRxiv">
        <title>Comparative genomics of Chlamydomonas.</title>
        <authorList>
            <person name="Craig R.J."/>
            <person name="Hasan A.R."/>
            <person name="Ness R.W."/>
            <person name="Keightley P.D."/>
        </authorList>
    </citation>
    <scope>NUCLEOTIDE SEQUENCE</scope>
    <source>
        <strain evidence="1">CCAP 11/173</strain>
    </source>
</reference>
<dbReference type="OrthoDB" id="18487at2759"/>
<comment type="caution">
    <text evidence="1">The sequence shown here is derived from an EMBL/GenBank/DDBJ whole genome shotgun (WGS) entry which is preliminary data.</text>
</comment>
<protein>
    <submittedName>
        <fullName evidence="1">Uncharacterized protein</fullName>
    </submittedName>
</protein>
<gene>
    <name evidence="1" type="ORF">HYH02_008205</name>
</gene>
<dbReference type="EMBL" id="JAEHOD010000025">
    <property type="protein sequence ID" value="KAG2446632.1"/>
    <property type="molecule type" value="Genomic_DNA"/>
</dbReference>
<dbReference type="Proteomes" id="UP000613740">
    <property type="component" value="Unassembled WGS sequence"/>
</dbReference>
<evidence type="ECO:0000313" key="2">
    <source>
        <dbReference type="Proteomes" id="UP000613740"/>
    </source>
</evidence>
<evidence type="ECO:0000313" key="1">
    <source>
        <dbReference type="EMBL" id="KAG2446632.1"/>
    </source>
</evidence>
<proteinExistence type="predicted"/>
<keyword evidence="2" id="KW-1185">Reference proteome</keyword>
<dbReference type="SMART" id="SM00261">
    <property type="entry name" value="FU"/>
    <property type="match status" value="2"/>
</dbReference>
<dbReference type="InterPro" id="IPR006212">
    <property type="entry name" value="Furin_repeat"/>
</dbReference>
<accession>A0A836B3M1</accession>
<organism evidence="1 2">
    <name type="scientific">Chlamydomonas schloesseri</name>
    <dbReference type="NCBI Taxonomy" id="2026947"/>
    <lineage>
        <taxon>Eukaryota</taxon>
        <taxon>Viridiplantae</taxon>
        <taxon>Chlorophyta</taxon>
        <taxon>core chlorophytes</taxon>
        <taxon>Chlorophyceae</taxon>
        <taxon>CS clade</taxon>
        <taxon>Chlamydomonadales</taxon>
        <taxon>Chlamydomonadaceae</taxon>
        <taxon>Chlamydomonas</taxon>
    </lineage>
</organism>
<dbReference type="AlphaFoldDB" id="A0A836B3M1"/>
<name>A0A836B3M1_9CHLO</name>